<dbReference type="GO" id="GO:0016787">
    <property type="term" value="F:hydrolase activity"/>
    <property type="evidence" value="ECO:0007669"/>
    <property type="project" value="UniProtKB-KW"/>
</dbReference>
<dbReference type="EC" id="3.1.-.-" evidence="4"/>
<protein>
    <submittedName>
        <fullName evidence="4">TatD family hydrolase</fullName>
        <ecNumber evidence="4">3.1.-.-</ecNumber>
    </submittedName>
</protein>
<organism evidence="4 5">
    <name type="scientific">Litoribrevibacter euphylliae</name>
    <dbReference type="NCBI Taxonomy" id="1834034"/>
    <lineage>
        <taxon>Bacteria</taxon>
        <taxon>Pseudomonadati</taxon>
        <taxon>Pseudomonadota</taxon>
        <taxon>Gammaproteobacteria</taxon>
        <taxon>Oceanospirillales</taxon>
        <taxon>Oceanospirillaceae</taxon>
        <taxon>Litoribrevibacter</taxon>
    </lineage>
</organism>
<evidence type="ECO:0000256" key="1">
    <source>
        <dbReference type="ARBA" id="ARBA00009275"/>
    </source>
</evidence>
<dbReference type="EMBL" id="JBHRSZ010000010">
    <property type="protein sequence ID" value="MFC3153561.1"/>
    <property type="molecule type" value="Genomic_DNA"/>
</dbReference>
<dbReference type="CDD" id="cd01310">
    <property type="entry name" value="TatD_DNAse"/>
    <property type="match status" value="1"/>
</dbReference>
<keyword evidence="2" id="KW-0479">Metal-binding</keyword>
<dbReference type="SUPFAM" id="SSF51556">
    <property type="entry name" value="Metallo-dependent hydrolases"/>
    <property type="match status" value="1"/>
</dbReference>
<dbReference type="RefSeq" id="WP_386723482.1">
    <property type="nucleotide sequence ID" value="NZ_JBHRSZ010000010.1"/>
</dbReference>
<dbReference type="PANTHER" id="PTHR46124:SF3">
    <property type="entry name" value="HYDROLASE"/>
    <property type="match status" value="1"/>
</dbReference>
<comment type="caution">
    <text evidence="4">The sequence shown here is derived from an EMBL/GenBank/DDBJ whole genome shotgun (WGS) entry which is preliminary data.</text>
</comment>
<dbReference type="Gene3D" id="3.20.20.140">
    <property type="entry name" value="Metal-dependent hydrolases"/>
    <property type="match status" value="1"/>
</dbReference>
<dbReference type="InterPro" id="IPR018228">
    <property type="entry name" value="DNase_TatD-rel_CS"/>
</dbReference>
<evidence type="ECO:0000256" key="3">
    <source>
        <dbReference type="ARBA" id="ARBA00022801"/>
    </source>
</evidence>
<dbReference type="InterPro" id="IPR001130">
    <property type="entry name" value="TatD-like"/>
</dbReference>
<gene>
    <name evidence="4" type="ORF">ACFOEK_21155</name>
</gene>
<dbReference type="InterPro" id="IPR015991">
    <property type="entry name" value="TatD/YcfH-like"/>
</dbReference>
<sequence>MRLFDTHCHLDFDIFDRNLESLISECRLLGVDTFLIPGTRVSAISKILTIQAQYRGVYVAFGIHPFFIDENSIDNLAVLDAELSTHHGAEGLVALGEIGLDKFSHVDYVLQKEVFEAQLRLADVYDLPVVLHNRKSDQVMLDLLDRYSIRAGVVHAFSGSVEIAREFISRGLKLGIGGVITWSSAHKVRSMVEQLPMEAIVLETDSPDMSPQWLKGEANTPKSVPRIAENLAQLKGISVSDVAEITYSNACELFGICDAQSSEKLGSDWL</sequence>
<dbReference type="PANTHER" id="PTHR46124">
    <property type="entry name" value="D-AMINOACYL-TRNA DEACYLASE"/>
    <property type="match status" value="1"/>
</dbReference>
<dbReference type="InterPro" id="IPR032466">
    <property type="entry name" value="Metal_Hydrolase"/>
</dbReference>
<dbReference type="PIRSF" id="PIRSF005902">
    <property type="entry name" value="DNase_TatD"/>
    <property type="match status" value="1"/>
</dbReference>
<evidence type="ECO:0000256" key="2">
    <source>
        <dbReference type="ARBA" id="ARBA00022723"/>
    </source>
</evidence>
<accession>A0ABV7HLQ6</accession>
<dbReference type="Proteomes" id="UP001595476">
    <property type="component" value="Unassembled WGS sequence"/>
</dbReference>
<proteinExistence type="inferred from homology"/>
<dbReference type="PROSITE" id="PS01137">
    <property type="entry name" value="TATD_1"/>
    <property type="match status" value="1"/>
</dbReference>
<name>A0ABV7HLQ6_9GAMM</name>
<dbReference type="Pfam" id="PF01026">
    <property type="entry name" value="TatD_DNase"/>
    <property type="match status" value="1"/>
</dbReference>
<keyword evidence="3 4" id="KW-0378">Hydrolase</keyword>
<comment type="similarity">
    <text evidence="1">Belongs to the metallo-dependent hydrolases superfamily. TatD-type hydrolase family.</text>
</comment>
<evidence type="ECO:0000313" key="4">
    <source>
        <dbReference type="EMBL" id="MFC3153561.1"/>
    </source>
</evidence>
<dbReference type="NCBIfam" id="TIGR00010">
    <property type="entry name" value="YchF/TatD family DNA exonuclease"/>
    <property type="match status" value="1"/>
</dbReference>
<reference evidence="5" key="1">
    <citation type="journal article" date="2019" name="Int. J. Syst. Evol. Microbiol.">
        <title>The Global Catalogue of Microorganisms (GCM) 10K type strain sequencing project: providing services to taxonomists for standard genome sequencing and annotation.</title>
        <authorList>
            <consortium name="The Broad Institute Genomics Platform"/>
            <consortium name="The Broad Institute Genome Sequencing Center for Infectious Disease"/>
            <person name="Wu L."/>
            <person name="Ma J."/>
        </authorList>
    </citation>
    <scope>NUCLEOTIDE SEQUENCE [LARGE SCALE GENOMIC DNA]</scope>
    <source>
        <strain evidence="5">KCTC 52438</strain>
    </source>
</reference>
<evidence type="ECO:0000313" key="5">
    <source>
        <dbReference type="Proteomes" id="UP001595476"/>
    </source>
</evidence>
<keyword evidence="5" id="KW-1185">Reference proteome</keyword>